<dbReference type="InterPro" id="IPR013249">
    <property type="entry name" value="RNA_pol_sigma70_r4_t2"/>
</dbReference>
<dbReference type="InterPro" id="IPR007627">
    <property type="entry name" value="RNA_pol_sigma70_r2"/>
</dbReference>
<dbReference type="Pfam" id="PF08281">
    <property type="entry name" value="Sigma70_r4_2"/>
    <property type="match status" value="1"/>
</dbReference>
<dbReference type="InterPro" id="IPR014327">
    <property type="entry name" value="RNA_pol_sigma70_bacteroid"/>
</dbReference>
<dbReference type="SUPFAM" id="SSF88659">
    <property type="entry name" value="Sigma3 and sigma4 domains of RNA polymerase sigma factors"/>
    <property type="match status" value="1"/>
</dbReference>
<evidence type="ECO:0000256" key="4">
    <source>
        <dbReference type="ARBA" id="ARBA00023163"/>
    </source>
</evidence>
<dbReference type="InterPro" id="IPR039425">
    <property type="entry name" value="RNA_pol_sigma-70-like"/>
</dbReference>
<dbReference type="PANTHER" id="PTHR43133">
    <property type="entry name" value="RNA POLYMERASE ECF-TYPE SIGMA FACTO"/>
    <property type="match status" value="1"/>
</dbReference>
<evidence type="ECO:0000259" key="6">
    <source>
        <dbReference type="Pfam" id="PF08281"/>
    </source>
</evidence>
<keyword evidence="3" id="KW-0731">Sigma factor</keyword>
<keyword evidence="8" id="KW-1185">Reference proteome</keyword>
<keyword evidence="2" id="KW-0805">Transcription regulation</keyword>
<comment type="similarity">
    <text evidence="1">Belongs to the sigma-70 factor family. ECF subfamily.</text>
</comment>
<keyword evidence="4" id="KW-0804">Transcription</keyword>
<dbReference type="Proteomes" id="UP001597010">
    <property type="component" value="Unassembled WGS sequence"/>
</dbReference>
<dbReference type="Gene3D" id="1.10.1740.10">
    <property type="match status" value="1"/>
</dbReference>
<dbReference type="InterPro" id="IPR036388">
    <property type="entry name" value="WH-like_DNA-bd_sf"/>
</dbReference>
<dbReference type="Gene3D" id="1.10.10.10">
    <property type="entry name" value="Winged helix-like DNA-binding domain superfamily/Winged helix DNA-binding domain"/>
    <property type="match status" value="1"/>
</dbReference>
<feature type="domain" description="RNA polymerase sigma-70 region 2" evidence="5">
    <location>
        <begin position="23"/>
        <end position="89"/>
    </location>
</feature>
<dbReference type="InterPro" id="IPR014284">
    <property type="entry name" value="RNA_pol_sigma-70_dom"/>
</dbReference>
<dbReference type="NCBIfam" id="TIGR02985">
    <property type="entry name" value="Sig70_bacteroi1"/>
    <property type="match status" value="1"/>
</dbReference>
<reference evidence="8" key="1">
    <citation type="journal article" date="2019" name="Int. J. Syst. Evol. Microbiol.">
        <title>The Global Catalogue of Microorganisms (GCM) 10K type strain sequencing project: providing services to taxonomists for standard genome sequencing and annotation.</title>
        <authorList>
            <consortium name="The Broad Institute Genomics Platform"/>
            <consortium name="The Broad Institute Genome Sequencing Center for Infectious Disease"/>
            <person name="Wu L."/>
            <person name="Ma J."/>
        </authorList>
    </citation>
    <scope>NUCLEOTIDE SEQUENCE [LARGE SCALE GENOMIC DNA]</scope>
    <source>
        <strain evidence="8">CCUG 61484</strain>
    </source>
</reference>
<evidence type="ECO:0000256" key="3">
    <source>
        <dbReference type="ARBA" id="ARBA00023082"/>
    </source>
</evidence>
<name>A0ABW3ATX7_9SPHI</name>
<evidence type="ECO:0000259" key="5">
    <source>
        <dbReference type="Pfam" id="PF04542"/>
    </source>
</evidence>
<protein>
    <submittedName>
        <fullName evidence="7">RNA polymerase sigma-70 factor</fullName>
    </submittedName>
</protein>
<dbReference type="InterPro" id="IPR013324">
    <property type="entry name" value="RNA_pol_sigma_r3/r4-like"/>
</dbReference>
<dbReference type="NCBIfam" id="TIGR02937">
    <property type="entry name" value="sigma70-ECF"/>
    <property type="match status" value="1"/>
</dbReference>
<dbReference type="SUPFAM" id="SSF88946">
    <property type="entry name" value="Sigma2 domain of RNA polymerase sigma factors"/>
    <property type="match status" value="1"/>
</dbReference>
<evidence type="ECO:0000256" key="1">
    <source>
        <dbReference type="ARBA" id="ARBA00010641"/>
    </source>
</evidence>
<feature type="domain" description="RNA polymerase sigma factor 70 region 4 type 2" evidence="6">
    <location>
        <begin position="123"/>
        <end position="174"/>
    </location>
</feature>
<accession>A0ABW3ATX7</accession>
<evidence type="ECO:0000313" key="7">
    <source>
        <dbReference type="EMBL" id="MFD0794512.1"/>
    </source>
</evidence>
<dbReference type="RefSeq" id="WP_377115928.1">
    <property type="nucleotide sequence ID" value="NZ_JBHTHZ010000012.1"/>
</dbReference>
<proteinExistence type="inferred from homology"/>
<dbReference type="PANTHER" id="PTHR43133:SF46">
    <property type="entry name" value="RNA POLYMERASE SIGMA-70 FACTOR ECF SUBFAMILY"/>
    <property type="match status" value="1"/>
</dbReference>
<organism evidence="7 8">
    <name type="scientific">Mucilaginibacter litoreus</name>
    <dbReference type="NCBI Taxonomy" id="1048221"/>
    <lineage>
        <taxon>Bacteria</taxon>
        <taxon>Pseudomonadati</taxon>
        <taxon>Bacteroidota</taxon>
        <taxon>Sphingobacteriia</taxon>
        <taxon>Sphingobacteriales</taxon>
        <taxon>Sphingobacteriaceae</taxon>
        <taxon>Mucilaginibacter</taxon>
    </lineage>
</organism>
<evidence type="ECO:0000313" key="8">
    <source>
        <dbReference type="Proteomes" id="UP001597010"/>
    </source>
</evidence>
<evidence type="ECO:0000256" key="2">
    <source>
        <dbReference type="ARBA" id="ARBA00023015"/>
    </source>
</evidence>
<dbReference type="CDD" id="cd06171">
    <property type="entry name" value="Sigma70_r4"/>
    <property type="match status" value="1"/>
</dbReference>
<dbReference type="Pfam" id="PF04542">
    <property type="entry name" value="Sigma70_r2"/>
    <property type="match status" value="1"/>
</dbReference>
<dbReference type="EMBL" id="JBHTHZ010000012">
    <property type="protein sequence ID" value="MFD0794512.1"/>
    <property type="molecule type" value="Genomic_DNA"/>
</dbReference>
<dbReference type="InterPro" id="IPR013325">
    <property type="entry name" value="RNA_pol_sigma_r2"/>
</dbReference>
<gene>
    <name evidence="7" type="ORF">ACFQZX_12875</name>
</gene>
<comment type="caution">
    <text evidence="7">The sequence shown here is derived from an EMBL/GenBank/DDBJ whole genome shotgun (WGS) entry which is preliminary data.</text>
</comment>
<sequence>MENDEIILMNKLREGDHHSFEHLFKSYYRMLTLFANRFVNDITIAQEITCDLFADVWEKRAQLEVTGSIKSYLFKMTQNRCLNYLKHKRIESLYVLYLQHQQDTSNQPADFEQAFNNKELAIEISAAIGSLPEQCRTVFKMSRYGNMKYKDIASQLGISQKTVERHMCIAFEKLRKLLKNSVNLINS</sequence>